<protein>
    <submittedName>
        <fullName evidence="5">ATP-binding cassette domain-containing protein</fullName>
    </submittedName>
</protein>
<evidence type="ECO:0000256" key="2">
    <source>
        <dbReference type="ARBA" id="ARBA00022741"/>
    </source>
</evidence>
<dbReference type="SMART" id="SM00382">
    <property type="entry name" value="AAA"/>
    <property type="match status" value="1"/>
</dbReference>
<dbReference type="PANTHER" id="PTHR42711">
    <property type="entry name" value="ABC TRANSPORTER ATP-BINDING PROTEIN"/>
    <property type="match status" value="1"/>
</dbReference>
<dbReference type="PROSITE" id="PS00211">
    <property type="entry name" value="ABC_TRANSPORTER_1"/>
    <property type="match status" value="1"/>
</dbReference>
<dbReference type="PANTHER" id="PTHR42711:SF4">
    <property type="entry name" value="ABC TRANSPORTER RELATED"/>
    <property type="match status" value="1"/>
</dbReference>
<dbReference type="InterPro" id="IPR003593">
    <property type="entry name" value="AAA+_ATPase"/>
</dbReference>
<evidence type="ECO:0000256" key="3">
    <source>
        <dbReference type="ARBA" id="ARBA00022840"/>
    </source>
</evidence>
<dbReference type="InterPro" id="IPR003439">
    <property type="entry name" value="ABC_transporter-like_ATP-bd"/>
</dbReference>
<dbReference type="InterPro" id="IPR017871">
    <property type="entry name" value="ABC_transporter-like_CS"/>
</dbReference>
<name>A0AAX3M883_9BACL</name>
<accession>A0AAX3M883</accession>
<dbReference type="SUPFAM" id="SSF52540">
    <property type="entry name" value="P-loop containing nucleoside triphosphate hydrolases"/>
    <property type="match status" value="1"/>
</dbReference>
<dbReference type="AlphaFoldDB" id="A0AAX3M883"/>
<evidence type="ECO:0000256" key="1">
    <source>
        <dbReference type="ARBA" id="ARBA00022448"/>
    </source>
</evidence>
<dbReference type="InterPro" id="IPR050763">
    <property type="entry name" value="ABC_transporter_ATP-binding"/>
</dbReference>
<dbReference type="GO" id="GO:0016887">
    <property type="term" value="F:ATP hydrolysis activity"/>
    <property type="evidence" value="ECO:0007669"/>
    <property type="project" value="InterPro"/>
</dbReference>
<feature type="domain" description="ABC transporter" evidence="4">
    <location>
        <begin position="24"/>
        <end position="257"/>
    </location>
</feature>
<evidence type="ECO:0000259" key="4">
    <source>
        <dbReference type="PROSITE" id="PS50893"/>
    </source>
</evidence>
<dbReference type="Pfam" id="PF00005">
    <property type="entry name" value="ABC_tran"/>
    <property type="match status" value="1"/>
</dbReference>
<dbReference type="PROSITE" id="PS50893">
    <property type="entry name" value="ABC_TRANSPORTER_2"/>
    <property type="match status" value="1"/>
</dbReference>
<keyword evidence="6" id="KW-1185">Reference proteome</keyword>
<dbReference type="GO" id="GO:0005524">
    <property type="term" value="F:ATP binding"/>
    <property type="evidence" value="ECO:0007669"/>
    <property type="project" value="UniProtKB-KW"/>
</dbReference>
<reference evidence="5 6" key="1">
    <citation type="submission" date="2023-02" db="EMBL/GenBank/DDBJ databases">
        <title>Genome sequence of Paenibacillus kyungheensis KACC 18744.</title>
        <authorList>
            <person name="Kim S."/>
            <person name="Heo J."/>
            <person name="Kwon S.-W."/>
        </authorList>
    </citation>
    <scope>NUCLEOTIDE SEQUENCE [LARGE SCALE GENOMIC DNA]</scope>
    <source>
        <strain evidence="5 6">KACC 18744</strain>
    </source>
</reference>
<dbReference type="Gene3D" id="3.40.50.300">
    <property type="entry name" value="P-loop containing nucleotide triphosphate hydrolases"/>
    <property type="match status" value="1"/>
</dbReference>
<evidence type="ECO:0000313" key="5">
    <source>
        <dbReference type="EMBL" id="WCT58110.1"/>
    </source>
</evidence>
<keyword evidence="2" id="KW-0547">Nucleotide-binding</keyword>
<sequence length="330" mass="37785">MSAITLNQLSKTFEYYKKEPGLRKSFSNLFKREKLHKEAVIDLSFDINEGEIVGFLGPNGAGKTTTLKMLSGILHPSDGEASVLGYTPWERKKEFKRQFSIVMGQKNQLWWDLPASDSFELNKLIYDLDDTEYKRTLDELVELLGVSEQLHVQVRRLSLGERMKMELIASLLHRPKVILLDEPTIGLDIISQSKIRQFFKTYNKTYNTTILLTSHYMRDIEDLCSRTMIINHGQLVYDGDLKSVNDVIGSWKLLKIQLSAPVSELSLNGYGKIRSRSELEVVFELSKHDVLRKSKEILDHLPVIDFTIEDIPLEEGIAILYEKGGLPHAQ</sequence>
<proteinExistence type="predicted"/>
<dbReference type="Proteomes" id="UP001220509">
    <property type="component" value="Chromosome"/>
</dbReference>
<dbReference type="EMBL" id="CP117416">
    <property type="protein sequence ID" value="WCT58110.1"/>
    <property type="molecule type" value="Genomic_DNA"/>
</dbReference>
<dbReference type="InterPro" id="IPR027417">
    <property type="entry name" value="P-loop_NTPase"/>
</dbReference>
<keyword evidence="3 5" id="KW-0067">ATP-binding</keyword>
<gene>
    <name evidence="5" type="ORF">PQ456_07090</name>
</gene>
<evidence type="ECO:0000313" key="6">
    <source>
        <dbReference type="Proteomes" id="UP001220509"/>
    </source>
</evidence>
<keyword evidence="1" id="KW-0813">Transport</keyword>
<dbReference type="RefSeq" id="WP_273616269.1">
    <property type="nucleotide sequence ID" value="NZ_CP117416.1"/>
</dbReference>
<dbReference type="KEGG" id="pka:PQ456_07090"/>
<organism evidence="5 6">
    <name type="scientific">Paenibacillus kyungheensis</name>
    <dbReference type="NCBI Taxonomy" id="1452732"/>
    <lineage>
        <taxon>Bacteria</taxon>
        <taxon>Bacillati</taxon>
        <taxon>Bacillota</taxon>
        <taxon>Bacilli</taxon>
        <taxon>Bacillales</taxon>
        <taxon>Paenibacillaceae</taxon>
        <taxon>Paenibacillus</taxon>
    </lineage>
</organism>